<dbReference type="GO" id="GO:0000463">
    <property type="term" value="P:maturation of LSU-rRNA from tricistronic rRNA transcript (SSU-rRNA, 5.8S rRNA, LSU-rRNA)"/>
    <property type="evidence" value="ECO:0007669"/>
    <property type="project" value="TreeGrafter"/>
</dbReference>
<name>A0A5P9VJ32_CAMSI</name>
<dbReference type="GO" id="GO:0005730">
    <property type="term" value="C:nucleolus"/>
    <property type="evidence" value="ECO:0007669"/>
    <property type="project" value="TreeGrafter"/>
</dbReference>
<accession>A0A5P9VJ32</accession>
<dbReference type="PANTHER" id="PTHR13500:SF0">
    <property type="entry name" value="NUCLEOLAR PRE-RIBOSOMAL-ASSOCIATED PROTEIN 1"/>
    <property type="match status" value="1"/>
</dbReference>
<reference evidence="1" key="1">
    <citation type="submission" date="2019-04" db="EMBL/GenBank/DDBJ databases">
        <authorList>
            <person name="Lin L."/>
            <person name="Cai W."/>
            <person name="Xu Q."/>
            <person name="Chen M."/>
        </authorList>
    </citation>
    <scope>NUCLEOTIDE SEQUENCE</scope>
</reference>
<protein>
    <submittedName>
        <fullName evidence="1">2-oxoglutarate-dependent dioxygenase AOP3-like protein</fullName>
    </submittedName>
</protein>
<dbReference type="PANTHER" id="PTHR13500">
    <property type="entry name" value="NUCLEOLAR PRERIBOSOMAL-ASSOCIATED PROTEIN 1"/>
    <property type="match status" value="1"/>
</dbReference>
<dbReference type="GO" id="GO:0051213">
    <property type="term" value="F:dioxygenase activity"/>
    <property type="evidence" value="ECO:0007669"/>
    <property type="project" value="UniProtKB-KW"/>
</dbReference>
<sequence>MSTPSVALVCMDQEKLLKFIRWATSTALLSNSKLLQPRETYCHSTIFLEEQQSEDSLISTLLRWLTASVIVGRLSWRSNDLDSNLVLERSGLGTLQSLLEHSKKGCGENQTGFGCEEMLAASIFYLQQLLGMDCRLLPSVVSALCLLLFSDVSYLAEMDCLLDNGNNLASLCSRIHCPVEANPSWRWTFYQPWMDLSSKSTDAAQKLDEHHACQSLLVVISNVIGKKSSHSHFLSLQDIENCGVFNWEKSILESK</sequence>
<dbReference type="EMBL" id="MK795769">
    <property type="protein sequence ID" value="QFX66112.1"/>
    <property type="molecule type" value="mRNA"/>
</dbReference>
<organism evidence="1">
    <name type="scientific">Camellia sinensis</name>
    <name type="common">Tea plant</name>
    <name type="synonym">Thea sinensis</name>
    <dbReference type="NCBI Taxonomy" id="4442"/>
    <lineage>
        <taxon>Eukaryota</taxon>
        <taxon>Viridiplantae</taxon>
        <taxon>Streptophyta</taxon>
        <taxon>Embryophyta</taxon>
        <taxon>Tracheophyta</taxon>
        <taxon>Spermatophyta</taxon>
        <taxon>Magnoliopsida</taxon>
        <taxon>eudicotyledons</taxon>
        <taxon>Gunneridae</taxon>
        <taxon>Pentapetalae</taxon>
        <taxon>asterids</taxon>
        <taxon>Ericales</taxon>
        <taxon>Theaceae</taxon>
        <taxon>Camellia</taxon>
    </lineage>
</organism>
<dbReference type="GO" id="GO:0000466">
    <property type="term" value="P:maturation of 5.8S rRNA from tricistronic rRNA transcript (SSU-rRNA, 5.8S rRNA, LSU-rRNA)"/>
    <property type="evidence" value="ECO:0007669"/>
    <property type="project" value="TreeGrafter"/>
</dbReference>
<evidence type="ECO:0000313" key="1">
    <source>
        <dbReference type="EMBL" id="QFX66112.1"/>
    </source>
</evidence>
<dbReference type="AlphaFoldDB" id="A0A5P9VJ32"/>
<keyword evidence="1" id="KW-0223">Dioxygenase</keyword>
<keyword evidence="1" id="KW-0560">Oxidoreductase</keyword>
<dbReference type="InterPro" id="IPR039844">
    <property type="entry name" value="URB1"/>
</dbReference>
<proteinExistence type="evidence at transcript level"/>